<dbReference type="PANTHER" id="PTHR10683">
    <property type="entry name" value="TRANSALDOLASE"/>
    <property type="match status" value="1"/>
</dbReference>
<dbReference type="Gene3D" id="3.20.20.70">
    <property type="entry name" value="Aldolase class I"/>
    <property type="match status" value="1"/>
</dbReference>
<evidence type="ECO:0000313" key="2">
    <source>
        <dbReference type="EMBL" id="WEK39311.1"/>
    </source>
</evidence>
<dbReference type="InterPro" id="IPR001585">
    <property type="entry name" value="TAL/FSA"/>
</dbReference>
<gene>
    <name evidence="2" type="ORF">P0Y50_12290</name>
</gene>
<dbReference type="NCBIfam" id="TIGR02134">
    <property type="entry name" value="transald_staph"/>
    <property type="match status" value="1"/>
</dbReference>
<proteinExistence type="predicted"/>
<dbReference type="GO" id="GO:0005975">
    <property type="term" value="P:carbohydrate metabolic process"/>
    <property type="evidence" value="ECO:0007669"/>
    <property type="project" value="InterPro"/>
</dbReference>
<dbReference type="EMBL" id="CP119326">
    <property type="protein sequence ID" value="WEK39311.1"/>
    <property type="molecule type" value="Genomic_DNA"/>
</dbReference>
<dbReference type="PANTHER" id="PTHR10683:SF40">
    <property type="entry name" value="FRUCTOSE-6-PHOSPHATE ALDOLASE 1-RELATED"/>
    <property type="match status" value="1"/>
</dbReference>
<keyword evidence="2" id="KW-0808">Transferase</keyword>
<evidence type="ECO:0000313" key="3">
    <source>
        <dbReference type="Proteomes" id="UP001213664"/>
    </source>
</evidence>
<sequence>MLTQVDRPIVSAAPSKPSIEGLKLFGDGASLAEFSRLHAQGMVTGFTTNPTLMFKAGITDYADFARQLIALIPDMPLSFEVFSDDFAEMERQARLIAGWGRNVYVKIPITNTKGQSSLPMAKALAADGVKLNITAMLTLEQVAEAIEVLADDTPAILSVFAGRIADTGVDPAPVMRAAVAMAARKPLAEVLWASTREVLNVYQAAECGCHIITATPDILKKLDMAGRDLGDLSLDTVAMFRKDAVAAGFSL</sequence>
<dbReference type="GO" id="GO:0004801">
    <property type="term" value="F:transaldolase activity"/>
    <property type="evidence" value="ECO:0007669"/>
    <property type="project" value="UniProtKB-EC"/>
</dbReference>
<organism evidence="2 3">
    <name type="scientific">Candidatus Brevundimonas colombiensis</name>
    <dbReference type="NCBI Taxonomy" id="3121376"/>
    <lineage>
        <taxon>Bacteria</taxon>
        <taxon>Pseudomonadati</taxon>
        <taxon>Pseudomonadota</taxon>
        <taxon>Alphaproteobacteria</taxon>
        <taxon>Caulobacterales</taxon>
        <taxon>Caulobacteraceae</taxon>
        <taxon>Brevundimonas</taxon>
    </lineage>
</organism>
<keyword evidence="1" id="KW-0704">Schiff base</keyword>
<dbReference type="EC" id="2.2.1.2" evidence="2"/>
<reference evidence="2" key="1">
    <citation type="submission" date="2023-03" db="EMBL/GenBank/DDBJ databases">
        <title>Andean soil-derived lignocellulolytic bacterial consortium as a source of novel taxa and putative plastic-active enzymes.</title>
        <authorList>
            <person name="Diaz-Garcia L."/>
            <person name="Chuvochina M."/>
            <person name="Feuerriegel G."/>
            <person name="Bunk B."/>
            <person name="Sproer C."/>
            <person name="Streit W.R."/>
            <person name="Rodriguez L.M."/>
            <person name="Overmann J."/>
            <person name="Jimenez D.J."/>
        </authorList>
    </citation>
    <scope>NUCLEOTIDE SEQUENCE</scope>
    <source>
        <strain evidence="2">MAG 833</strain>
    </source>
</reference>
<dbReference type="SUPFAM" id="SSF51569">
    <property type="entry name" value="Aldolase"/>
    <property type="match status" value="1"/>
</dbReference>
<dbReference type="Proteomes" id="UP001213664">
    <property type="component" value="Chromosome"/>
</dbReference>
<name>A0AAJ5WW07_9CAUL</name>
<dbReference type="InterPro" id="IPR011861">
    <property type="entry name" value="Transald_staph-type"/>
</dbReference>
<accession>A0AAJ5WW07</accession>
<dbReference type="Pfam" id="PF00923">
    <property type="entry name" value="TAL_FSA"/>
    <property type="match status" value="1"/>
</dbReference>
<dbReference type="InterPro" id="IPR013785">
    <property type="entry name" value="Aldolase_TIM"/>
</dbReference>
<dbReference type="AlphaFoldDB" id="A0AAJ5WW07"/>
<protein>
    <submittedName>
        <fullName evidence="2">Transaldolase</fullName>
        <ecNumber evidence="2">2.2.1.2</ecNumber>
    </submittedName>
</protein>
<evidence type="ECO:0000256" key="1">
    <source>
        <dbReference type="ARBA" id="ARBA00023270"/>
    </source>
</evidence>